<organism evidence="4 5">
    <name type="scientific">Nitratireductor aestuarii</name>
    <dbReference type="NCBI Taxonomy" id="1735103"/>
    <lineage>
        <taxon>Bacteria</taxon>
        <taxon>Pseudomonadati</taxon>
        <taxon>Pseudomonadota</taxon>
        <taxon>Alphaproteobacteria</taxon>
        <taxon>Hyphomicrobiales</taxon>
        <taxon>Phyllobacteriaceae</taxon>
        <taxon>Nitratireductor</taxon>
    </lineage>
</organism>
<dbReference type="RefSeq" id="WP_188722851.1">
    <property type="nucleotide sequence ID" value="NZ_BMIF01000021.1"/>
</dbReference>
<dbReference type="InterPro" id="IPR016032">
    <property type="entry name" value="Sig_transdc_resp-reg_C-effctor"/>
</dbReference>
<proteinExistence type="predicted"/>
<dbReference type="InterPro" id="IPR036388">
    <property type="entry name" value="WH-like_DNA-bd_sf"/>
</dbReference>
<comment type="caution">
    <text evidence="4">The sequence shown here is derived from an EMBL/GenBank/DDBJ whole genome shotgun (WGS) entry which is preliminary data.</text>
</comment>
<dbReference type="AlphaFoldDB" id="A0A916S3B7"/>
<dbReference type="Proteomes" id="UP000636264">
    <property type="component" value="Unassembled WGS sequence"/>
</dbReference>
<dbReference type="Gene3D" id="1.10.10.10">
    <property type="entry name" value="Winged helix-like DNA-binding domain superfamily/Winged helix DNA-binding domain"/>
    <property type="match status" value="1"/>
</dbReference>
<dbReference type="SUPFAM" id="SSF46894">
    <property type="entry name" value="C-terminal effector domain of the bipartite response regulators"/>
    <property type="match status" value="1"/>
</dbReference>
<reference evidence="4" key="2">
    <citation type="submission" date="2020-09" db="EMBL/GenBank/DDBJ databases">
        <authorList>
            <person name="Sun Q."/>
            <person name="Zhou Y."/>
        </authorList>
    </citation>
    <scope>NUCLEOTIDE SEQUENCE</scope>
    <source>
        <strain evidence="4">CGMCC 1.15320</strain>
    </source>
</reference>
<dbReference type="SMART" id="SM00382">
    <property type="entry name" value="AAA"/>
    <property type="match status" value="1"/>
</dbReference>
<dbReference type="InterPro" id="IPR001867">
    <property type="entry name" value="OmpR/PhoB-type_DNA-bd"/>
</dbReference>
<gene>
    <name evidence="4" type="ORF">GCM10011385_39560</name>
</gene>
<sequence length="946" mass="104529">MEPSDHLETFRFGNYLLDPQRRKLTREGNPVELGSRSFDLLVLLVRARGQIVSKNQILDEVWPNLIVDETNLRFQISRLRKELSQSSEPGEYIKSVAGRGYVFVAPVTAQSQPSNIEEARSSPESRTPIPTRVKLLFGREENLNRLHDLLLQARFVSIVGSAGMGKTTAAIELAHRLTERFGSNIFFVDLGLVGSSEAVLPAIAGAVSFSFASGDLLRGLVTSLERRQILLILDCCEHVLDAVSEVTATLVREAPSVFILATSREPLRALGENVYALPPLMLPEMNQQEITAAQAMLSPTVQLFMTRARECGFGGQLEDEDALALVHICHRLEGNPLAIELAASRVKMYGFSALLEVLDNRLFLSWPGLRHDPRHATLGAALDWSFALLSELEQRVLTRLSIFVGTFSLEAAVAVCRDLAEDQWTVARVIEELVDKSLLSTQHGSRALKYRLLDVTRIYAEVKLLESGERDHVAERHAGYFLGVLQELHTRIDRDPEDVLEAGLMGNVRAALEWCFSASGSKELGIELAAVASRLFIERGLMHDCVRWCQTALAALGEEAEPSKSALLLQLSLATSMMYSLGNVEAVGGVLDRGLQIAFALRDNDYALELLAGRNLYHTRRGEFADALKDAERFAALARKLENPKHLVTAEYILGIAYNLVGKQDLARKTLESGWVRGQMLGLRRLVYCGYDTILRTHISRVWTAWLCGFPEEAATLADQVLKASARDANPVTASIARLLVAQQILWSGDREWAQRVVDELMDIATTHDLRPYRSGGRLLQGKLLLAAGDVEGAIPVLGEALQSLRELRVTVLITPGARSYVECLATTGKTQEAEEILLPLIQSARSSPTYFLPELLRTRADLLVMQGRPDDEAESAYEEAIAQARDDGALAWELRATKALARHLVSIGNKARAQAILQDVCSRFAERTRSRDLAEAEQLLADLAG</sequence>
<evidence type="ECO:0000313" key="5">
    <source>
        <dbReference type="Proteomes" id="UP000636264"/>
    </source>
</evidence>
<protein>
    <submittedName>
        <fullName evidence="4">Transcriptional regulator</fullName>
    </submittedName>
</protein>
<dbReference type="InterPro" id="IPR058852">
    <property type="entry name" value="HTH_77"/>
</dbReference>
<dbReference type="SMART" id="SM00862">
    <property type="entry name" value="Trans_reg_C"/>
    <property type="match status" value="1"/>
</dbReference>
<keyword evidence="5" id="KW-1185">Reference proteome</keyword>
<dbReference type="EMBL" id="BMIF01000021">
    <property type="protein sequence ID" value="GGA81420.1"/>
    <property type="molecule type" value="Genomic_DNA"/>
</dbReference>
<feature type="DNA-binding region" description="OmpR/PhoB-type" evidence="2">
    <location>
        <begin position="7"/>
        <end position="105"/>
    </location>
</feature>
<dbReference type="Gene3D" id="1.25.40.10">
    <property type="entry name" value="Tetratricopeptide repeat domain"/>
    <property type="match status" value="2"/>
</dbReference>
<dbReference type="SUPFAM" id="SSF52540">
    <property type="entry name" value="P-loop containing nucleoside triphosphate hydrolases"/>
    <property type="match status" value="1"/>
</dbReference>
<dbReference type="Gene3D" id="3.40.50.300">
    <property type="entry name" value="P-loop containing nucleotide triphosphate hydrolases"/>
    <property type="match status" value="1"/>
</dbReference>
<evidence type="ECO:0000256" key="2">
    <source>
        <dbReference type="PROSITE-ProRule" id="PRU01091"/>
    </source>
</evidence>
<evidence type="ECO:0000259" key="3">
    <source>
        <dbReference type="PROSITE" id="PS51755"/>
    </source>
</evidence>
<dbReference type="GO" id="GO:0006355">
    <property type="term" value="P:regulation of DNA-templated transcription"/>
    <property type="evidence" value="ECO:0007669"/>
    <property type="project" value="InterPro"/>
</dbReference>
<dbReference type="SUPFAM" id="SSF48452">
    <property type="entry name" value="TPR-like"/>
    <property type="match status" value="2"/>
</dbReference>
<name>A0A916S3B7_9HYPH</name>
<dbReference type="PRINTS" id="PR00364">
    <property type="entry name" value="DISEASERSIST"/>
</dbReference>
<dbReference type="InterPro" id="IPR027417">
    <property type="entry name" value="P-loop_NTPase"/>
</dbReference>
<reference evidence="4" key="1">
    <citation type="journal article" date="2014" name="Int. J. Syst. Evol. Microbiol.">
        <title>Complete genome sequence of Corynebacterium casei LMG S-19264T (=DSM 44701T), isolated from a smear-ripened cheese.</title>
        <authorList>
            <consortium name="US DOE Joint Genome Institute (JGI-PGF)"/>
            <person name="Walter F."/>
            <person name="Albersmeier A."/>
            <person name="Kalinowski J."/>
            <person name="Ruckert C."/>
        </authorList>
    </citation>
    <scope>NUCLEOTIDE SEQUENCE</scope>
    <source>
        <strain evidence="4">CGMCC 1.15320</strain>
    </source>
</reference>
<accession>A0A916S3B7</accession>
<keyword evidence="1 2" id="KW-0238">DNA-binding</keyword>
<dbReference type="PROSITE" id="PS51755">
    <property type="entry name" value="OMPR_PHOB"/>
    <property type="match status" value="1"/>
</dbReference>
<dbReference type="GO" id="GO:0003677">
    <property type="term" value="F:DNA binding"/>
    <property type="evidence" value="ECO:0007669"/>
    <property type="project" value="UniProtKB-UniRule"/>
</dbReference>
<feature type="domain" description="OmpR/PhoB-type" evidence="3">
    <location>
        <begin position="7"/>
        <end position="105"/>
    </location>
</feature>
<dbReference type="InterPro" id="IPR003593">
    <property type="entry name" value="AAA+_ATPase"/>
</dbReference>
<dbReference type="PANTHER" id="PTHR47691">
    <property type="entry name" value="REGULATOR-RELATED"/>
    <property type="match status" value="1"/>
</dbReference>
<dbReference type="CDD" id="cd00383">
    <property type="entry name" value="trans_reg_C"/>
    <property type="match status" value="1"/>
</dbReference>
<dbReference type="Pfam" id="PF00486">
    <property type="entry name" value="Trans_reg_C"/>
    <property type="match status" value="1"/>
</dbReference>
<dbReference type="InterPro" id="IPR011990">
    <property type="entry name" value="TPR-like_helical_dom_sf"/>
</dbReference>
<dbReference type="PANTHER" id="PTHR47691:SF3">
    <property type="entry name" value="HTH-TYPE TRANSCRIPTIONAL REGULATOR RV0890C-RELATED"/>
    <property type="match status" value="1"/>
</dbReference>
<dbReference type="GO" id="GO:0000160">
    <property type="term" value="P:phosphorelay signal transduction system"/>
    <property type="evidence" value="ECO:0007669"/>
    <property type="project" value="InterPro"/>
</dbReference>
<evidence type="ECO:0000256" key="1">
    <source>
        <dbReference type="ARBA" id="ARBA00023125"/>
    </source>
</evidence>
<evidence type="ECO:0000313" key="4">
    <source>
        <dbReference type="EMBL" id="GGA81420.1"/>
    </source>
</evidence>
<dbReference type="Pfam" id="PF25872">
    <property type="entry name" value="HTH_77"/>
    <property type="match status" value="1"/>
</dbReference>